<gene>
    <name evidence="1" type="ORF">WUBG_12765</name>
</gene>
<reference evidence="2" key="1">
    <citation type="submission" date="2012-08" db="EMBL/GenBank/DDBJ databases">
        <title>The Genome Sequence of Wuchereria bancrofti.</title>
        <authorList>
            <person name="Nutman T.B."/>
            <person name="Fink D.L."/>
            <person name="Russ C."/>
            <person name="Young S."/>
            <person name="Zeng Q."/>
            <person name="Koehrsen M."/>
            <person name="Alvarado L."/>
            <person name="Berlin A."/>
            <person name="Chapman S.B."/>
            <person name="Chen Z."/>
            <person name="Freedman E."/>
            <person name="Gellesch M."/>
            <person name="Goldberg J."/>
            <person name="Griggs A."/>
            <person name="Gujja S."/>
            <person name="Heilman E.R."/>
            <person name="Heiman D."/>
            <person name="Hepburn T."/>
            <person name="Howarth C."/>
            <person name="Jen D."/>
            <person name="Larson L."/>
            <person name="Lewis B."/>
            <person name="Mehta T."/>
            <person name="Park D."/>
            <person name="Pearson M."/>
            <person name="Roberts A."/>
            <person name="Saif S."/>
            <person name="Shea T."/>
            <person name="Shenoy N."/>
            <person name="Sisk P."/>
            <person name="Stolte C."/>
            <person name="Sykes S."/>
            <person name="Walk T."/>
            <person name="White J."/>
            <person name="Yandava C."/>
            <person name="Haas B."/>
            <person name="Henn M.R."/>
            <person name="Nusbaum C."/>
            <person name="Birren B."/>
        </authorList>
    </citation>
    <scope>NUCLEOTIDE SEQUENCE [LARGE SCALE GENOMIC DNA]</scope>
    <source>
        <strain evidence="2">NA</strain>
    </source>
</reference>
<sequence length="53" mass="6101">RPFTINCDTEVDEKGDLCREWARADLCDTHRPTMFLFCRRTCLCIGPPTDAPI</sequence>
<evidence type="ECO:0000313" key="2">
    <source>
        <dbReference type="Proteomes" id="UP000004810"/>
    </source>
</evidence>
<protein>
    <recommendedName>
        <fullName evidence="3">ShKT domain-containing protein</fullName>
    </recommendedName>
</protein>
<evidence type="ECO:0008006" key="3">
    <source>
        <dbReference type="Google" id="ProtNLM"/>
    </source>
</evidence>
<evidence type="ECO:0000313" key="1">
    <source>
        <dbReference type="EMBL" id="EJW76326.1"/>
    </source>
</evidence>
<feature type="non-terminal residue" evidence="1">
    <location>
        <position position="1"/>
    </location>
</feature>
<dbReference type="EMBL" id="ADBV01009232">
    <property type="protein sequence ID" value="EJW76326.1"/>
    <property type="molecule type" value="Genomic_DNA"/>
</dbReference>
<dbReference type="Proteomes" id="UP000004810">
    <property type="component" value="Unassembled WGS sequence"/>
</dbReference>
<name>J9E266_WUCBA</name>
<organism evidence="1 2">
    <name type="scientific">Wuchereria bancrofti</name>
    <dbReference type="NCBI Taxonomy" id="6293"/>
    <lineage>
        <taxon>Eukaryota</taxon>
        <taxon>Metazoa</taxon>
        <taxon>Ecdysozoa</taxon>
        <taxon>Nematoda</taxon>
        <taxon>Chromadorea</taxon>
        <taxon>Rhabditida</taxon>
        <taxon>Spirurina</taxon>
        <taxon>Spiruromorpha</taxon>
        <taxon>Filarioidea</taxon>
        <taxon>Onchocercidae</taxon>
        <taxon>Wuchereria</taxon>
    </lineage>
</organism>
<proteinExistence type="predicted"/>
<accession>J9E266</accession>
<dbReference type="AlphaFoldDB" id="J9E266"/>
<comment type="caution">
    <text evidence="1">The sequence shown here is derived from an EMBL/GenBank/DDBJ whole genome shotgun (WGS) entry which is preliminary data.</text>
</comment>